<feature type="compositionally biased region" description="Acidic residues" evidence="1">
    <location>
        <begin position="789"/>
        <end position="803"/>
    </location>
</feature>
<accession>A0ABR3PW00</accession>
<dbReference type="RefSeq" id="XP_069206594.1">
    <property type="nucleotide sequence ID" value="XM_069356753.1"/>
</dbReference>
<dbReference type="EMBL" id="JBBXJM010000006">
    <property type="protein sequence ID" value="KAL1406650.1"/>
    <property type="molecule type" value="Genomic_DNA"/>
</dbReference>
<organism evidence="2 3">
    <name type="scientific">Vanrija albida</name>
    <dbReference type="NCBI Taxonomy" id="181172"/>
    <lineage>
        <taxon>Eukaryota</taxon>
        <taxon>Fungi</taxon>
        <taxon>Dikarya</taxon>
        <taxon>Basidiomycota</taxon>
        <taxon>Agaricomycotina</taxon>
        <taxon>Tremellomycetes</taxon>
        <taxon>Trichosporonales</taxon>
        <taxon>Trichosporonaceae</taxon>
        <taxon>Vanrija</taxon>
    </lineage>
</organism>
<evidence type="ECO:0000256" key="1">
    <source>
        <dbReference type="SAM" id="MobiDB-lite"/>
    </source>
</evidence>
<proteinExistence type="predicted"/>
<keyword evidence="3" id="KW-1185">Reference proteome</keyword>
<evidence type="ECO:0000313" key="2">
    <source>
        <dbReference type="EMBL" id="KAL1406650.1"/>
    </source>
</evidence>
<dbReference type="Proteomes" id="UP001565368">
    <property type="component" value="Unassembled WGS sequence"/>
</dbReference>
<evidence type="ECO:0000313" key="3">
    <source>
        <dbReference type="Proteomes" id="UP001565368"/>
    </source>
</evidence>
<reference evidence="2 3" key="1">
    <citation type="submission" date="2023-08" db="EMBL/GenBank/DDBJ databases">
        <title>Annotated Genome Sequence of Vanrija albida AlHP1.</title>
        <authorList>
            <person name="Herzog R."/>
        </authorList>
    </citation>
    <scope>NUCLEOTIDE SEQUENCE [LARGE SCALE GENOMIC DNA]</scope>
    <source>
        <strain evidence="2 3">AlHP1</strain>
    </source>
</reference>
<sequence length="819" mass="86945">MSSAYAHWQLAKALAAASSPDAALAQRAAKRAEQWSKTLAGMASGALTIGARTPTTFPAWVTLQVATGGFATGTAAAEGPLGDDEKALAAELGIDADAPATREALFAYFLSEAGQARLLAALDSGEYRIDIPEDAALLAVAYLARAGDAAAALEIVERIKPYARKLRFAPRLLAADGTLPLGWVWRYDAARAKAVLSARWKYSRIEAQRDALAVWAPFGDKALALFADYAGAGATEGWKKAAAALLAEYDALAAAHPLSAKHRRVSGPSSNLGALLAAARKLVGGEALSPREEGRVRLSVKDMSAKRAAAGFTAIRALQARIAALPAHDVLAAIAARRLDTLNLAASEGIADPAAFAAPITAAEASASVPAGTSLPPVVSRTLEQSRAAPAAELVADGTVPSATDFSRLVPRAVAPTVAKAYDDAVLGRLMARHHAAFAKRRSLLLLHYAHQVRDSELPWLAPLLQLRKARGALAAITSVGQTSLAAWPGTILPNPLVSQLNSLWRTSLPVKYDPNPPKRKPNEYRPPDADEPGHPPAPFLEELASDIFMGSFTDKFAKAARDAAPLLAGSLYARYYDVDTTARIQTGKDLGALCSERVAKRGKGSYVATNGAAIEQAQIITTHNLALLASRFGVEPGEHDAWDSWAVGAWHQAVLSLRRAAKSYASHRYTRALAYIKDAAYALRQALFYLSQADEGAEAEFIDAAKAGLRYNAKGLDAWVSKVSASVIAGVQDVAGGASFDAEGKSPNGRQLLGWSLGAHWVLEDVKKYVVMRPKPPAPVWSYQGEGLSDEEEEEEEDSEHDENDKNEDGEHAQEKPE</sequence>
<feature type="region of interest" description="Disordered" evidence="1">
    <location>
        <begin position="776"/>
        <end position="819"/>
    </location>
</feature>
<feature type="compositionally biased region" description="Basic and acidic residues" evidence="1">
    <location>
        <begin position="521"/>
        <end position="534"/>
    </location>
</feature>
<gene>
    <name evidence="2" type="ORF">Q8F55_008356</name>
</gene>
<protein>
    <submittedName>
        <fullName evidence="2">Uncharacterized protein</fullName>
    </submittedName>
</protein>
<feature type="compositionally biased region" description="Basic and acidic residues" evidence="1">
    <location>
        <begin position="804"/>
        <end position="819"/>
    </location>
</feature>
<comment type="caution">
    <text evidence="2">The sequence shown here is derived from an EMBL/GenBank/DDBJ whole genome shotgun (WGS) entry which is preliminary data.</text>
</comment>
<dbReference type="GeneID" id="95989399"/>
<feature type="region of interest" description="Disordered" evidence="1">
    <location>
        <begin position="511"/>
        <end position="538"/>
    </location>
</feature>
<name>A0ABR3PW00_9TREE</name>